<reference evidence="2 3" key="2">
    <citation type="submission" date="2018-11" db="EMBL/GenBank/DDBJ databases">
        <authorList>
            <consortium name="Pathogen Informatics"/>
        </authorList>
    </citation>
    <scope>NUCLEOTIDE SEQUENCE [LARGE SCALE GENOMIC DNA]</scope>
</reference>
<keyword evidence="3" id="KW-1185">Reference proteome</keyword>
<proteinExistence type="predicted"/>
<organism evidence="4">
    <name type="scientific">Hydatigena taeniaeformis</name>
    <name type="common">Feline tapeworm</name>
    <name type="synonym">Taenia taeniaeformis</name>
    <dbReference type="NCBI Taxonomy" id="6205"/>
    <lineage>
        <taxon>Eukaryota</taxon>
        <taxon>Metazoa</taxon>
        <taxon>Spiralia</taxon>
        <taxon>Lophotrochozoa</taxon>
        <taxon>Platyhelminthes</taxon>
        <taxon>Cestoda</taxon>
        <taxon>Eucestoda</taxon>
        <taxon>Cyclophyllidea</taxon>
        <taxon>Taeniidae</taxon>
        <taxon>Hydatigera</taxon>
    </lineage>
</organism>
<reference evidence="4" key="1">
    <citation type="submission" date="2017-02" db="UniProtKB">
        <authorList>
            <consortium name="WormBaseParasite"/>
        </authorList>
    </citation>
    <scope>IDENTIFICATION</scope>
</reference>
<sequence>MTAAGTPSWINDILSQLFIRDAKQSRGYRSIVDYYTGVRDRVFRLDAVNARLERENKRLSAKVEAGRIVANLPNPSELESKVLNLQEEVINLHRQIDKLQCEAKEKQNKIEEQTNRIKELNNLLAESNKINRTCMETIEHLKSANSTLLDEQTANALTVERLEYDKRELVEERTQYLAQITFLQKQIEDLKNTESDMRLQLQRELIHRGLLDAACMPLSVEESPSDQKCRTLSSLPDVIAFSITTADDVNCVRISPSGDLFSYGGLDRKVWLCNIKGGG</sequence>
<protein>
    <submittedName>
        <fullName evidence="4">ATG16 domain-containing protein</fullName>
    </submittedName>
</protein>
<dbReference type="WBParaSite" id="TTAC_0000986201-mRNA-1">
    <property type="protein sequence ID" value="TTAC_0000986201-mRNA-1"/>
    <property type="gene ID" value="TTAC_0000986201"/>
</dbReference>
<dbReference type="AlphaFoldDB" id="A0A0R3X8I7"/>
<feature type="coiled-coil region" evidence="1">
    <location>
        <begin position="159"/>
        <end position="200"/>
    </location>
</feature>
<accession>A0A0R3X8I7</accession>
<evidence type="ECO:0000313" key="2">
    <source>
        <dbReference type="EMBL" id="VDM34799.1"/>
    </source>
</evidence>
<feature type="coiled-coil region" evidence="1">
    <location>
        <begin position="42"/>
        <end position="130"/>
    </location>
</feature>
<evidence type="ECO:0000313" key="3">
    <source>
        <dbReference type="Proteomes" id="UP000274429"/>
    </source>
</evidence>
<dbReference type="STRING" id="6205.A0A0R3X8I7"/>
<dbReference type="OrthoDB" id="6262491at2759"/>
<evidence type="ECO:0000313" key="4">
    <source>
        <dbReference type="WBParaSite" id="TTAC_0000986201-mRNA-1"/>
    </source>
</evidence>
<name>A0A0R3X8I7_HYDTA</name>
<dbReference type="Proteomes" id="UP000274429">
    <property type="component" value="Unassembled WGS sequence"/>
</dbReference>
<dbReference type="EMBL" id="UYWX01021106">
    <property type="protein sequence ID" value="VDM34799.1"/>
    <property type="molecule type" value="Genomic_DNA"/>
</dbReference>
<gene>
    <name evidence="2" type="ORF">TTAC_LOCUS9847</name>
</gene>
<evidence type="ECO:0000256" key="1">
    <source>
        <dbReference type="SAM" id="Coils"/>
    </source>
</evidence>
<keyword evidence="1" id="KW-0175">Coiled coil</keyword>